<feature type="transmembrane region" description="Helical" evidence="11">
    <location>
        <begin position="131"/>
        <end position="153"/>
    </location>
</feature>
<evidence type="ECO:0000256" key="9">
    <source>
        <dbReference type="ARBA" id="ARBA00023049"/>
    </source>
</evidence>
<reference evidence="13 14" key="1">
    <citation type="journal article" date="2013" name="ISME J.">
        <title>A metabolic model for members of the genus Tetrasphaera involved in enhanced biological phosphorus removal.</title>
        <authorList>
            <person name="Kristiansen R."/>
            <person name="Nguyen H.T.T."/>
            <person name="Saunders A.M."/>
            <person name="Nielsen J.L."/>
            <person name="Wimmer R."/>
            <person name="Le V.Q."/>
            <person name="McIlroy S.J."/>
            <person name="Petrovski S."/>
            <person name="Seviour R.J."/>
            <person name="Calteau A."/>
            <person name="Nielsen K.L."/>
            <person name="Nielsen P.H."/>
        </authorList>
    </citation>
    <scope>NUCLEOTIDE SEQUENCE [LARGE SCALE GENOMIC DNA]</scope>
    <source>
        <strain evidence="13 14">T1-X7</strain>
    </source>
</reference>
<evidence type="ECO:0000256" key="11">
    <source>
        <dbReference type="SAM" id="Phobius"/>
    </source>
</evidence>
<dbReference type="AlphaFoldDB" id="A0A077M0Z9"/>
<evidence type="ECO:0000256" key="10">
    <source>
        <dbReference type="ARBA" id="ARBA00023136"/>
    </source>
</evidence>
<dbReference type="Pfam" id="PF17820">
    <property type="entry name" value="PDZ_6"/>
    <property type="match status" value="1"/>
</dbReference>
<evidence type="ECO:0000256" key="1">
    <source>
        <dbReference type="ARBA" id="ARBA00001947"/>
    </source>
</evidence>
<feature type="transmembrane region" description="Helical" evidence="11">
    <location>
        <begin position="420"/>
        <end position="441"/>
    </location>
</feature>
<protein>
    <submittedName>
        <fullName evidence="13">Putative enzyme</fullName>
        <ecNumber evidence="13">3.4.24.-</ecNumber>
    </submittedName>
</protein>
<evidence type="ECO:0000256" key="5">
    <source>
        <dbReference type="ARBA" id="ARBA00022692"/>
    </source>
</evidence>
<organism evidence="13 14">
    <name type="scientific">Nostocoides japonicum T1-X7</name>
    <dbReference type="NCBI Taxonomy" id="1194083"/>
    <lineage>
        <taxon>Bacteria</taxon>
        <taxon>Bacillati</taxon>
        <taxon>Actinomycetota</taxon>
        <taxon>Actinomycetes</taxon>
        <taxon>Micrococcales</taxon>
        <taxon>Intrasporangiaceae</taxon>
        <taxon>Nostocoides</taxon>
    </lineage>
</organism>
<keyword evidence="4" id="KW-0645">Protease</keyword>
<keyword evidence="9" id="KW-0482">Metalloprotease</keyword>
<evidence type="ECO:0000256" key="7">
    <source>
        <dbReference type="ARBA" id="ARBA00022833"/>
    </source>
</evidence>
<evidence type="ECO:0000256" key="4">
    <source>
        <dbReference type="ARBA" id="ARBA00022670"/>
    </source>
</evidence>
<keyword evidence="14" id="KW-1185">Reference proteome</keyword>
<keyword evidence="7" id="KW-0862">Zinc</keyword>
<dbReference type="PANTHER" id="PTHR42837">
    <property type="entry name" value="REGULATOR OF SIGMA-E PROTEASE RSEP"/>
    <property type="match status" value="1"/>
</dbReference>
<dbReference type="SMART" id="SM00228">
    <property type="entry name" value="PDZ"/>
    <property type="match status" value="1"/>
</dbReference>
<sequence length="451" mass="47518">MTVLLYLIGVVVIAVGVGVSIALHELGHLVPAKAFGVKVTQYMIGFGPTLWSRRVGETEYGVKAIPLGGFCRMIGMFPPREGEDPSTIRVSSTGRFSQLADEARRTSLEEVEPGDEDRVFYKLSTPKKVTVMAGGIFMNLLVGFLLLAAVLTLHGVAVAKPGAEVAAVYQCVAKSTETVPTTCDGAQETPAYQAGLRPDDVVVAIDGTPVRDSADVGRLVADRAGKATTFLVRRDGANLTLTVTPIRNTLPVYDDKGRAVLKNGKPTYHETGFIGISSSQASAVERQPLTAVPGYTWQVVSGTAGVVVRIPQKMVGVVQAAFGSGERDPNGPISVVGVGRIAGEASAGTIPGLPVDFGGRAALLVLLVAQLNIALFVFNLVPLLPMDGGHVVGALWEGVKRTWARVFHRPDPGYVDVAKALPIAYVVSMGLIVMTVLLAYADIVRPVKLGG</sequence>
<keyword evidence="10 11" id="KW-0472">Membrane</keyword>
<accession>A0A077M0Z9</accession>
<dbReference type="RefSeq" id="WP_048551403.1">
    <property type="nucleotide sequence ID" value="NZ_HF570958.1"/>
</dbReference>
<dbReference type="GO" id="GO:0006508">
    <property type="term" value="P:proteolysis"/>
    <property type="evidence" value="ECO:0007669"/>
    <property type="project" value="UniProtKB-KW"/>
</dbReference>
<dbReference type="Pfam" id="PF02163">
    <property type="entry name" value="Peptidase_M50"/>
    <property type="match status" value="1"/>
</dbReference>
<evidence type="ECO:0000256" key="6">
    <source>
        <dbReference type="ARBA" id="ARBA00022801"/>
    </source>
</evidence>
<evidence type="ECO:0000256" key="8">
    <source>
        <dbReference type="ARBA" id="ARBA00022989"/>
    </source>
</evidence>
<keyword evidence="6 13" id="KW-0378">Hydrolase</keyword>
<feature type="transmembrane region" description="Helical" evidence="11">
    <location>
        <begin position="361"/>
        <end position="381"/>
    </location>
</feature>
<dbReference type="Proteomes" id="UP000035721">
    <property type="component" value="Unassembled WGS sequence"/>
</dbReference>
<dbReference type="STRING" id="1194083.BN12_450010"/>
<dbReference type="InterPro" id="IPR004387">
    <property type="entry name" value="Pept_M50_Zn"/>
</dbReference>
<comment type="caution">
    <text evidence="13">The sequence shown here is derived from an EMBL/GenBank/DDBJ whole genome shotgun (WGS) entry which is preliminary data.</text>
</comment>
<comment type="subcellular location">
    <subcellularLocation>
        <location evidence="2">Membrane</location>
        <topology evidence="2">Multi-pass membrane protein</topology>
    </subcellularLocation>
</comment>
<dbReference type="SUPFAM" id="SSF50156">
    <property type="entry name" value="PDZ domain-like"/>
    <property type="match status" value="1"/>
</dbReference>
<proteinExistence type="inferred from homology"/>
<comment type="cofactor">
    <cofactor evidence="1">
        <name>Zn(2+)</name>
        <dbReference type="ChEBI" id="CHEBI:29105"/>
    </cofactor>
</comment>
<keyword evidence="8 11" id="KW-1133">Transmembrane helix</keyword>
<dbReference type="InterPro" id="IPR001478">
    <property type="entry name" value="PDZ"/>
</dbReference>
<dbReference type="CDD" id="cd06163">
    <property type="entry name" value="S2P-M50_PDZ_RseP-like"/>
    <property type="match status" value="1"/>
</dbReference>
<dbReference type="InterPro" id="IPR008915">
    <property type="entry name" value="Peptidase_M50"/>
</dbReference>
<dbReference type="PANTHER" id="PTHR42837:SF2">
    <property type="entry name" value="MEMBRANE METALLOPROTEASE ARASP2, CHLOROPLASTIC-RELATED"/>
    <property type="match status" value="1"/>
</dbReference>
<evidence type="ECO:0000313" key="14">
    <source>
        <dbReference type="Proteomes" id="UP000035721"/>
    </source>
</evidence>
<evidence type="ECO:0000259" key="12">
    <source>
        <dbReference type="SMART" id="SM00228"/>
    </source>
</evidence>
<dbReference type="CDD" id="cd23081">
    <property type="entry name" value="cpPDZ_EcRseP-like"/>
    <property type="match status" value="1"/>
</dbReference>
<dbReference type="GO" id="GO:0016020">
    <property type="term" value="C:membrane"/>
    <property type="evidence" value="ECO:0007669"/>
    <property type="project" value="UniProtKB-SubCell"/>
</dbReference>
<gene>
    <name evidence="13" type="ORF">BN12_450010</name>
</gene>
<dbReference type="InterPro" id="IPR036034">
    <property type="entry name" value="PDZ_sf"/>
</dbReference>
<dbReference type="EMBL" id="CAJB01000376">
    <property type="protein sequence ID" value="CCH79506.1"/>
    <property type="molecule type" value="Genomic_DNA"/>
</dbReference>
<dbReference type="OrthoDB" id="9782003at2"/>
<evidence type="ECO:0000256" key="2">
    <source>
        <dbReference type="ARBA" id="ARBA00004141"/>
    </source>
</evidence>
<dbReference type="GO" id="GO:0004222">
    <property type="term" value="F:metalloendopeptidase activity"/>
    <property type="evidence" value="ECO:0007669"/>
    <property type="project" value="InterPro"/>
</dbReference>
<dbReference type="Gene3D" id="2.30.42.10">
    <property type="match status" value="1"/>
</dbReference>
<dbReference type="InterPro" id="IPR041489">
    <property type="entry name" value="PDZ_6"/>
</dbReference>
<name>A0A077M0Z9_9MICO</name>
<evidence type="ECO:0000313" key="13">
    <source>
        <dbReference type="EMBL" id="CCH79506.1"/>
    </source>
</evidence>
<dbReference type="EC" id="3.4.24.-" evidence="13"/>
<comment type="similarity">
    <text evidence="3">Belongs to the peptidase M50B family.</text>
</comment>
<keyword evidence="5 11" id="KW-0812">Transmembrane</keyword>
<evidence type="ECO:0000256" key="3">
    <source>
        <dbReference type="ARBA" id="ARBA00007931"/>
    </source>
</evidence>
<feature type="domain" description="PDZ" evidence="12">
    <location>
        <begin position="152"/>
        <end position="236"/>
    </location>
</feature>